<organism evidence="2">
    <name type="scientific">marine metagenome</name>
    <dbReference type="NCBI Taxonomy" id="408172"/>
    <lineage>
        <taxon>unclassified sequences</taxon>
        <taxon>metagenomes</taxon>
        <taxon>ecological metagenomes</taxon>
    </lineage>
</organism>
<accession>A0A382SGG0</accession>
<feature type="domain" description="TACO1/YebC-like second and third" evidence="1">
    <location>
        <begin position="2"/>
        <end position="42"/>
    </location>
</feature>
<name>A0A382SGG0_9ZZZZ</name>
<dbReference type="SUPFAM" id="SSF75625">
    <property type="entry name" value="YebC-like"/>
    <property type="match status" value="1"/>
</dbReference>
<dbReference type="InterPro" id="IPR048300">
    <property type="entry name" value="TACO1_YebC-like_2nd/3rd_dom"/>
</dbReference>
<reference evidence="2" key="1">
    <citation type="submission" date="2018-05" db="EMBL/GenBank/DDBJ databases">
        <authorList>
            <person name="Lanie J.A."/>
            <person name="Ng W.-L."/>
            <person name="Kazmierczak K.M."/>
            <person name="Andrzejewski T.M."/>
            <person name="Davidsen T.M."/>
            <person name="Wayne K.J."/>
            <person name="Tettelin H."/>
            <person name="Glass J.I."/>
            <person name="Rusch D."/>
            <person name="Podicherti R."/>
            <person name="Tsui H.-C.T."/>
            <person name="Winkler M.E."/>
        </authorList>
    </citation>
    <scope>NUCLEOTIDE SEQUENCE</scope>
</reference>
<dbReference type="InterPro" id="IPR029072">
    <property type="entry name" value="YebC-like"/>
</dbReference>
<protein>
    <recommendedName>
        <fullName evidence="1">TACO1/YebC-like second and third domain-containing protein</fullName>
    </recommendedName>
</protein>
<sequence length="54" mass="6082">QASLAWIPQNLLEVAGDDIEKILRLLEALEDLDDVQKVFSNFDAQEEELAKLLA</sequence>
<evidence type="ECO:0000259" key="1">
    <source>
        <dbReference type="Pfam" id="PF01709"/>
    </source>
</evidence>
<feature type="non-terminal residue" evidence="2">
    <location>
        <position position="1"/>
    </location>
</feature>
<proteinExistence type="predicted"/>
<dbReference type="InterPro" id="IPR026564">
    <property type="entry name" value="Transcrip_reg_TACO1-like_dom3"/>
</dbReference>
<gene>
    <name evidence="2" type="ORF">METZ01_LOCUS361803</name>
</gene>
<dbReference type="Pfam" id="PF01709">
    <property type="entry name" value="Transcrip_reg"/>
    <property type="match status" value="1"/>
</dbReference>
<evidence type="ECO:0000313" key="2">
    <source>
        <dbReference type="EMBL" id="SVD08949.1"/>
    </source>
</evidence>
<dbReference type="AlphaFoldDB" id="A0A382SGG0"/>
<dbReference type="Gene3D" id="3.30.70.980">
    <property type="match status" value="1"/>
</dbReference>
<dbReference type="EMBL" id="UINC01128902">
    <property type="protein sequence ID" value="SVD08949.1"/>
    <property type="molecule type" value="Genomic_DNA"/>
</dbReference>